<comment type="caution">
    <text evidence="8">The sequence shown here is derived from an EMBL/GenBank/DDBJ whole genome shotgun (WGS) entry which is preliminary data.</text>
</comment>
<sequence>MPAQRPRATFEPIPPDFDVREVVENTENFEFVTSISVEEIQKQGIDQFEKLVLVYVVGGGRPLVIEGFDQILDPWTFTPGWLDSNCGKKVENARDITKQEDIPLTISHYLSNMPRLTNQYFERRDNYKDKSRQRVYLKDIDCPKVWQEKLKEYIPGGVFYLNETIGEVGGPGAVDEGTSAKGRKKGRGIARAGDLMSSLPEEMRAENLMCYIGHEGTYTPAHKEMCASLGQNIMVNASGTVGEDGKPERPGSSIWFMTETKDRHTVAEYWLSVLGHDIEVEKHFAQVAAWKRAPFKTYIHEQKPGDFILIPPLAPHQVWNRGTRTMKVAWNRTTVETLEMAFDEALPNARMVCRDEQYKNKAIVYYTLLKYSALLKQAKTQSEANPQQFEELHRSTKVKQVKRDFKRLLQLYKNILLSEMFSPDLPREHPEFMPFESFVTCAYCRGNIFNRFLTCKSCVHGLGTEIEEPYDICMDCYVMGRSCYCISDLKWVEQWRWKDLLFKYEEWRQQVLEIENGRLTETTPLPLSEERRSLQKKTLAQICQEQLRTRPWVDPNGPNPKDDEDKSDEEITVNDDGTVRKTAKKKSKAYLAKTASCHVCLNRHPKWKMAKCTTCDLWFCYGALFRAHDLMPQTVMENPRWQCPHCQKVCNTGACRRDPRQRPYEPKGTLLGHDTKKVADARSTEALVDFSVSNLNWIRDEDEARLERRRAEADLDKLNQDQRLADEHEELEEPTQVVYANDDESFLDPALRSGPSASQALPGPSQMLDDARANGIESPPFMSQGDGDCDTLNVPQSVQYQDEYMGMNGYADAEDDGFPDLPRKRHHDGDDPIKLTAKRQKTSKGDKKAKQPVNDATKQYLKQMEKKRLEQARKEGRFIHLLGRMKGRQQIVTLRLPSERLQEFKQKELEERRRQRSRPAGAGENGASDVAILQSDVADKRKQPTTTTATKLKNSNKARIALEDDDDYDSRRRSKSGKKKTRYEEIDIGSGDEEEEEDDDDYYAPRQRNRRARVRGDDELVELPDNWRDGTRRRRTVGEHPTTNGAQVRPPGTKPARASTGNMSINMSSDDGQDSEAENGEASELPKTAPMAPVAPMFRPQAQAKPVENKETEAQRVRRLAEAAMREQELKKQAEENLRAKMQAAGITEDSEVESSLSPEATRTAPPPSHKVSIMDRLNGKKVKIVSGPTSKSTTSKNSAASSPAPAPRTETPSSGFTPVNKPASMLKTTVQYPDTESEDYGEDIPARPAQPAATNGSSESDGVDDDGEDIPARPKSSPAAKSSARGGRGGARGQGRGLGRGRGRGRGGASRVKNAA</sequence>
<evidence type="ECO:0000256" key="3">
    <source>
        <dbReference type="ARBA" id="ARBA00023163"/>
    </source>
</evidence>
<comment type="subcellular location">
    <subcellularLocation>
        <location evidence="1">Nucleus</location>
    </subcellularLocation>
</comment>
<feature type="compositionally biased region" description="Basic and acidic residues" evidence="6">
    <location>
        <begin position="1107"/>
        <end position="1139"/>
    </location>
</feature>
<feature type="compositionally biased region" description="Low complexity" evidence="6">
    <location>
        <begin position="1274"/>
        <end position="1286"/>
    </location>
</feature>
<dbReference type="InterPro" id="IPR003347">
    <property type="entry name" value="JmjC_dom"/>
</dbReference>
<evidence type="ECO:0000256" key="5">
    <source>
        <dbReference type="SAM" id="Coils"/>
    </source>
</evidence>
<evidence type="ECO:0000256" key="2">
    <source>
        <dbReference type="ARBA" id="ARBA00023015"/>
    </source>
</evidence>
<evidence type="ECO:0000256" key="4">
    <source>
        <dbReference type="ARBA" id="ARBA00023242"/>
    </source>
</evidence>
<dbReference type="Gene3D" id="2.60.120.650">
    <property type="entry name" value="Cupin"/>
    <property type="match status" value="1"/>
</dbReference>
<dbReference type="SMART" id="SM00558">
    <property type="entry name" value="JmjC"/>
    <property type="match status" value="1"/>
</dbReference>
<evidence type="ECO:0000256" key="6">
    <source>
        <dbReference type="SAM" id="MobiDB-lite"/>
    </source>
</evidence>
<gene>
    <name evidence="8" type="ORF">IWZ03DRAFT_51303</name>
</gene>
<name>A0ABR1KC76_9PEZI</name>
<feature type="region of interest" description="Disordered" evidence="6">
    <location>
        <begin position="814"/>
        <end position="859"/>
    </location>
</feature>
<dbReference type="InterPro" id="IPR018866">
    <property type="entry name" value="Znf-4CXXC_R1"/>
</dbReference>
<feature type="compositionally biased region" description="Gly residues" evidence="6">
    <location>
        <begin position="1287"/>
        <end position="1299"/>
    </location>
</feature>
<evidence type="ECO:0000256" key="1">
    <source>
        <dbReference type="ARBA" id="ARBA00004123"/>
    </source>
</evidence>
<feature type="compositionally biased region" description="Polar residues" evidence="6">
    <location>
        <begin position="1059"/>
        <end position="1070"/>
    </location>
</feature>
<feature type="compositionally biased region" description="Basic and acidic residues" evidence="6">
    <location>
        <begin position="901"/>
        <end position="913"/>
    </location>
</feature>
<feature type="region of interest" description="Disordered" evidence="6">
    <location>
        <begin position="550"/>
        <end position="577"/>
    </location>
</feature>
<keyword evidence="4" id="KW-0539">Nucleus</keyword>
<dbReference type="PROSITE" id="PS51184">
    <property type="entry name" value="JMJC"/>
    <property type="match status" value="1"/>
</dbReference>
<keyword evidence="9" id="KW-1185">Reference proteome</keyword>
<feature type="compositionally biased region" description="Acidic residues" evidence="6">
    <location>
        <begin position="986"/>
        <end position="1002"/>
    </location>
</feature>
<dbReference type="SUPFAM" id="SSF51197">
    <property type="entry name" value="Clavaminate synthase-like"/>
    <property type="match status" value="1"/>
</dbReference>
<evidence type="ECO:0000259" key="7">
    <source>
        <dbReference type="PROSITE" id="PS51184"/>
    </source>
</evidence>
<dbReference type="Pfam" id="PF10497">
    <property type="entry name" value="zf-4CXXC_R1"/>
    <property type="match status" value="1"/>
</dbReference>
<keyword evidence="3" id="KW-0804">Transcription</keyword>
<feature type="compositionally biased region" description="Low complexity" evidence="6">
    <location>
        <begin position="1187"/>
        <end position="1215"/>
    </location>
</feature>
<accession>A0ABR1KC76</accession>
<evidence type="ECO:0000313" key="8">
    <source>
        <dbReference type="EMBL" id="KAK7512082.1"/>
    </source>
</evidence>
<dbReference type="CDD" id="cd15489">
    <property type="entry name" value="PHD_SF"/>
    <property type="match status" value="1"/>
</dbReference>
<protein>
    <recommendedName>
        <fullName evidence="7">JmjC domain-containing protein</fullName>
    </recommendedName>
</protein>
<keyword evidence="2" id="KW-0805">Transcription regulation</keyword>
<keyword evidence="5" id="KW-0175">Coiled coil</keyword>
<dbReference type="Pfam" id="PF02373">
    <property type="entry name" value="JmjC"/>
    <property type="match status" value="1"/>
</dbReference>
<evidence type="ECO:0000313" key="9">
    <source>
        <dbReference type="Proteomes" id="UP001363622"/>
    </source>
</evidence>
<reference evidence="8 9" key="1">
    <citation type="submission" date="2024-04" db="EMBL/GenBank/DDBJ databases">
        <title>Phyllosticta paracitricarpa is synonymous to the EU quarantine fungus P. citricarpa based on phylogenomic analyses.</title>
        <authorList>
            <consortium name="Lawrence Berkeley National Laboratory"/>
            <person name="Van Ingen-Buijs V.A."/>
            <person name="Van Westerhoven A.C."/>
            <person name="Haridas S."/>
            <person name="Skiadas P."/>
            <person name="Martin F."/>
            <person name="Groenewald J.Z."/>
            <person name="Crous P.W."/>
            <person name="Seidl M.F."/>
        </authorList>
    </citation>
    <scope>NUCLEOTIDE SEQUENCE [LARGE SCALE GENOMIC DNA]</scope>
    <source>
        <strain evidence="8 9">CBS 123371</strain>
    </source>
</reference>
<dbReference type="Proteomes" id="UP001363622">
    <property type="component" value="Unassembled WGS sequence"/>
</dbReference>
<feature type="region of interest" description="Disordered" evidence="6">
    <location>
        <begin position="901"/>
        <end position="1317"/>
    </location>
</feature>
<dbReference type="EMBL" id="JBBPHU010000011">
    <property type="protein sequence ID" value="KAK7512082.1"/>
    <property type="molecule type" value="Genomic_DNA"/>
</dbReference>
<feature type="compositionally biased region" description="Acidic residues" evidence="6">
    <location>
        <begin position="1071"/>
        <end position="1081"/>
    </location>
</feature>
<feature type="coiled-coil region" evidence="5">
    <location>
        <begin position="701"/>
        <end position="728"/>
    </location>
</feature>
<feature type="compositionally biased region" description="Basic residues" evidence="6">
    <location>
        <begin position="972"/>
        <end position="981"/>
    </location>
</feature>
<organism evidence="8 9">
    <name type="scientific">Phyllosticta citriasiana</name>
    <dbReference type="NCBI Taxonomy" id="595635"/>
    <lineage>
        <taxon>Eukaryota</taxon>
        <taxon>Fungi</taxon>
        <taxon>Dikarya</taxon>
        <taxon>Ascomycota</taxon>
        <taxon>Pezizomycotina</taxon>
        <taxon>Dothideomycetes</taxon>
        <taxon>Dothideomycetes incertae sedis</taxon>
        <taxon>Botryosphaeriales</taxon>
        <taxon>Phyllostictaceae</taxon>
        <taxon>Phyllosticta</taxon>
    </lineage>
</organism>
<proteinExistence type="predicted"/>
<feature type="compositionally biased region" description="Polar residues" evidence="6">
    <location>
        <begin position="944"/>
        <end position="957"/>
    </location>
</feature>
<feature type="domain" description="JmjC" evidence="7">
    <location>
        <begin position="181"/>
        <end position="349"/>
    </location>
</feature>